<evidence type="ECO:0000259" key="6">
    <source>
        <dbReference type="PROSITE" id="PS51782"/>
    </source>
</evidence>
<comment type="similarity">
    <text evidence="3">Belongs to the secreted LysM effector family.</text>
</comment>
<feature type="chain" id="PRO_5014458904" description="LysM domain-containing protein" evidence="5">
    <location>
        <begin position="25"/>
        <end position="641"/>
    </location>
</feature>
<evidence type="ECO:0000256" key="5">
    <source>
        <dbReference type="SAM" id="SignalP"/>
    </source>
</evidence>
<dbReference type="PROSITE" id="PS51782">
    <property type="entry name" value="LYSM"/>
    <property type="match status" value="2"/>
</dbReference>
<evidence type="ECO:0000256" key="4">
    <source>
        <dbReference type="SAM" id="MobiDB-lite"/>
    </source>
</evidence>
<accession>A0A2K0TD14</accession>
<dbReference type="AlphaFoldDB" id="A0A2K0TD14"/>
<dbReference type="PANTHER" id="PTHR34997">
    <property type="entry name" value="AM15"/>
    <property type="match status" value="1"/>
</dbReference>
<evidence type="ECO:0000256" key="3">
    <source>
        <dbReference type="ARBA" id="ARBA00044955"/>
    </source>
</evidence>
<dbReference type="GO" id="GO:0008061">
    <property type="term" value="F:chitin binding"/>
    <property type="evidence" value="ECO:0007669"/>
    <property type="project" value="UniProtKB-KW"/>
</dbReference>
<protein>
    <recommendedName>
        <fullName evidence="6">LysM domain-containing protein</fullName>
    </recommendedName>
</protein>
<feature type="domain" description="LysM" evidence="6">
    <location>
        <begin position="305"/>
        <end position="353"/>
    </location>
</feature>
<comment type="caution">
    <text evidence="7">The sequence shown here is derived from an EMBL/GenBank/DDBJ whole genome shotgun (WGS) entry which is preliminary data.</text>
</comment>
<keyword evidence="1" id="KW-0147">Chitin-binding</keyword>
<keyword evidence="2" id="KW-0843">Virulence</keyword>
<dbReference type="Gene3D" id="3.10.350.10">
    <property type="entry name" value="LysM domain"/>
    <property type="match status" value="3"/>
</dbReference>
<feature type="region of interest" description="Disordered" evidence="4">
    <location>
        <begin position="565"/>
        <end position="594"/>
    </location>
</feature>
<dbReference type="InterPro" id="IPR036779">
    <property type="entry name" value="LysM_dom_sf"/>
</dbReference>
<dbReference type="PANTHER" id="PTHR34997:SF1">
    <property type="entry name" value="PEPTIDOGLYCAN-BINDING LYSIN DOMAIN"/>
    <property type="match status" value="1"/>
</dbReference>
<dbReference type="EMBL" id="MTYH01000042">
    <property type="protein sequence ID" value="PNP43410.1"/>
    <property type="molecule type" value="Genomic_DNA"/>
</dbReference>
<evidence type="ECO:0000256" key="2">
    <source>
        <dbReference type="ARBA" id="ARBA00023026"/>
    </source>
</evidence>
<evidence type="ECO:0000313" key="7">
    <source>
        <dbReference type="EMBL" id="PNP43410.1"/>
    </source>
</evidence>
<dbReference type="OrthoDB" id="4895924at2759"/>
<dbReference type="SUPFAM" id="SSF54106">
    <property type="entry name" value="LysM domain"/>
    <property type="match status" value="1"/>
</dbReference>
<keyword evidence="5" id="KW-0732">Signal</keyword>
<feature type="domain" description="LysM" evidence="6">
    <location>
        <begin position="512"/>
        <end position="558"/>
    </location>
</feature>
<dbReference type="Pfam" id="PF01476">
    <property type="entry name" value="LysM"/>
    <property type="match status" value="2"/>
</dbReference>
<evidence type="ECO:0000313" key="8">
    <source>
        <dbReference type="Proteomes" id="UP000236546"/>
    </source>
</evidence>
<dbReference type="InterPro" id="IPR052210">
    <property type="entry name" value="LysM1-like"/>
</dbReference>
<organism evidence="7 8">
    <name type="scientific">Trichoderma gamsii</name>
    <dbReference type="NCBI Taxonomy" id="398673"/>
    <lineage>
        <taxon>Eukaryota</taxon>
        <taxon>Fungi</taxon>
        <taxon>Dikarya</taxon>
        <taxon>Ascomycota</taxon>
        <taxon>Pezizomycotina</taxon>
        <taxon>Sordariomycetes</taxon>
        <taxon>Hypocreomycetidae</taxon>
        <taxon>Hypocreales</taxon>
        <taxon>Hypocreaceae</taxon>
        <taxon>Trichoderma</taxon>
    </lineage>
</organism>
<gene>
    <name evidence="7" type="ORF">TGAMA5MH_04868</name>
</gene>
<dbReference type="InterPro" id="IPR018392">
    <property type="entry name" value="LysM"/>
</dbReference>
<feature type="compositionally biased region" description="Low complexity" evidence="4">
    <location>
        <begin position="574"/>
        <end position="589"/>
    </location>
</feature>
<proteinExistence type="inferred from homology"/>
<feature type="signal peptide" evidence="5">
    <location>
        <begin position="1"/>
        <end position="24"/>
    </location>
</feature>
<name>A0A2K0TD14_9HYPO</name>
<dbReference type="SMART" id="SM00257">
    <property type="entry name" value="LysM"/>
    <property type="match status" value="2"/>
</dbReference>
<evidence type="ECO:0000256" key="1">
    <source>
        <dbReference type="ARBA" id="ARBA00022669"/>
    </source>
</evidence>
<dbReference type="CDD" id="cd00118">
    <property type="entry name" value="LysM"/>
    <property type="match status" value="2"/>
</dbReference>
<dbReference type="Proteomes" id="UP000236546">
    <property type="component" value="Unassembled WGS sequence"/>
</dbReference>
<reference evidence="7 8" key="1">
    <citation type="submission" date="2017-02" db="EMBL/GenBank/DDBJ databases">
        <title>Genomes of Trichoderma spp. with biocontrol activity.</title>
        <authorList>
            <person name="Gardiner D."/>
            <person name="Kazan K."/>
            <person name="Vos C."/>
            <person name="Harvey P."/>
        </authorList>
    </citation>
    <scope>NUCLEOTIDE SEQUENCE [LARGE SCALE GENOMIC DNA]</scope>
    <source>
        <strain evidence="7 8">A5MH</strain>
    </source>
</reference>
<sequence length="641" mass="67623">MSPSWTPFLLAVWSGTASICAAKAVPNSNALASDGSSVQLFSASQVASLSSGCASAMTSPLSCSGLLISPLALYTLNTLTEANLTILCIPECTKSIASYRENVLGACANDVSSSTPSNGSVAIPGTGLYDDIYNIQGGSVRPVHLADYFLLNYKINCLQDDSDPAQWCYLKAGEENFFSTNSSCDTCSLGAIRARVEGFDEYAPEQASAWSSHITTACKTTAAPLSTPKYSVILADNNTIVSGYNPRPTSCSGISVPVATNANCDDFAKSHGIGTEQLLAINHLQSGCVNFPGNKTSLCIQGSCQTYKVAANDTCESIAAQFGLWPLQVRLWNPMLDPQCRDLARMVGRILCISNPSGYTTPSVSLPPATTVSTPVVSPPSGSSQAFSDLPTVTTTWTMPPLPTSNATKYPLANGSIAGCFKMWDNPYYGMLCDAAAGVHGADVDSWVEWNPSVLNGGNYSMWDCVLQQNTSYCSLLYDPANSTVTGWTDPDYDFVPPPEGSTPGATTRCLVWYTTVDGDTCSSVVSDWGITIAQFYAWNPQIGPQCRSMWSQAAYCVLSPSNDTLTSVPPPSATSTSKTTTTTTTSVTPPGPTQPGIAKNCNKYALAKSGQTCDLFAAANGITTANLYAWNTVLSGTCAQ</sequence>